<feature type="region of interest" description="Disordered" evidence="1">
    <location>
        <begin position="39"/>
        <end position="114"/>
    </location>
</feature>
<dbReference type="AlphaFoldDB" id="A0A3Q0JFF7"/>
<name>A0A3Q0JFF7_DIACI</name>
<dbReference type="Proteomes" id="UP000079169">
    <property type="component" value="Unplaced"/>
</dbReference>
<evidence type="ECO:0000313" key="3">
    <source>
        <dbReference type="RefSeq" id="XP_026687129.1"/>
    </source>
</evidence>
<organism evidence="2 3">
    <name type="scientific">Diaphorina citri</name>
    <name type="common">Asian citrus psyllid</name>
    <dbReference type="NCBI Taxonomy" id="121845"/>
    <lineage>
        <taxon>Eukaryota</taxon>
        <taxon>Metazoa</taxon>
        <taxon>Ecdysozoa</taxon>
        <taxon>Arthropoda</taxon>
        <taxon>Hexapoda</taxon>
        <taxon>Insecta</taxon>
        <taxon>Pterygota</taxon>
        <taxon>Neoptera</taxon>
        <taxon>Paraneoptera</taxon>
        <taxon>Hemiptera</taxon>
        <taxon>Sternorrhyncha</taxon>
        <taxon>Psylloidea</taxon>
        <taxon>Psyllidae</taxon>
        <taxon>Diaphorininae</taxon>
        <taxon>Diaphorina</taxon>
    </lineage>
</organism>
<keyword evidence="2" id="KW-1185">Reference proteome</keyword>
<feature type="compositionally biased region" description="Basic and acidic residues" evidence="1">
    <location>
        <begin position="79"/>
        <end position="91"/>
    </location>
</feature>
<feature type="compositionally biased region" description="Basic residues" evidence="1">
    <location>
        <begin position="104"/>
        <end position="114"/>
    </location>
</feature>
<proteinExistence type="predicted"/>
<gene>
    <name evidence="3" type="primary">LOC113471870</name>
</gene>
<feature type="compositionally biased region" description="Pro residues" evidence="1">
    <location>
        <begin position="43"/>
        <end position="53"/>
    </location>
</feature>
<evidence type="ECO:0000313" key="2">
    <source>
        <dbReference type="Proteomes" id="UP000079169"/>
    </source>
</evidence>
<protein>
    <submittedName>
        <fullName evidence="3">Uncharacterized protein LOC113471870</fullName>
    </submittedName>
</protein>
<dbReference type="KEGG" id="dci:113471870"/>
<reference evidence="3" key="1">
    <citation type="submission" date="2025-08" db="UniProtKB">
        <authorList>
            <consortium name="RefSeq"/>
        </authorList>
    </citation>
    <scope>IDENTIFICATION</scope>
</reference>
<accession>A0A3Q0JFF7</accession>
<dbReference type="PaxDb" id="121845-A0A3Q0JFF7"/>
<sequence length="114" mass="12262">MALNFTTVGALHDQAPPPSLLEKAQPIIAAALPDGWREWRVIPEPPPDTPPGPCGNGTEVPSPDGGCCEDTSPRVQGSVRKEVQDHQERSLELALHSGAGVKSWQRRKSQGPLR</sequence>
<dbReference type="GeneID" id="113471870"/>
<evidence type="ECO:0000256" key="1">
    <source>
        <dbReference type="SAM" id="MobiDB-lite"/>
    </source>
</evidence>
<dbReference type="RefSeq" id="XP_026687129.1">
    <property type="nucleotide sequence ID" value="XM_026831328.1"/>
</dbReference>